<dbReference type="EMBL" id="JAAIUW010000009">
    <property type="protein sequence ID" value="KAF7816515.1"/>
    <property type="molecule type" value="Genomic_DNA"/>
</dbReference>
<sequence>MEYYNATMIFQNHGRARDTLIAVEVA</sequence>
<accession>A0A834WAU3</accession>
<proteinExistence type="predicted"/>
<protein>
    <submittedName>
        <fullName evidence="1">Uncharacterized protein</fullName>
    </submittedName>
</protein>
<name>A0A834WAU3_9FABA</name>
<gene>
    <name evidence="1" type="ORF">G2W53_030484</name>
</gene>
<dbReference type="AlphaFoldDB" id="A0A834WAU3"/>
<evidence type="ECO:0000313" key="2">
    <source>
        <dbReference type="Proteomes" id="UP000634136"/>
    </source>
</evidence>
<comment type="caution">
    <text evidence="1">The sequence shown here is derived from an EMBL/GenBank/DDBJ whole genome shotgun (WGS) entry which is preliminary data.</text>
</comment>
<dbReference type="Proteomes" id="UP000634136">
    <property type="component" value="Unassembled WGS sequence"/>
</dbReference>
<reference evidence="1" key="1">
    <citation type="submission" date="2020-09" db="EMBL/GenBank/DDBJ databases">
        <title>Genome-Enabled Discovery of Anthraquinone Biosynthesis in Senna tora.</title>
        <authorList>
            <person name="Kang S.-H."/>
            <person name="Pandey R.P."/>
            <person name="Lee C.-M."/>
            <person name="Sim J.-S."/>
            <person name="Jeong J.-T."/>
            <person name="Choi B.-S."/>
            <person name="Jung M."/>
            <person name="Ginzburg D."/>
            <person name="Zhao K."/>
            <person name="Won S.Y."/>
            <person name="Oh T.-J."/>
            <person name="Yu Y."/>
            <person name="Kim N.-H."/>
            <person name="Lee O.R."/>
            <person name="Lee T.-H."/>
            <person name="Bashyal P."/>
            <person name="Kim T.-S."/>
            <person name="Lee W.-H."/>
            <person name="Kawkins C."/>
            <person name="Kim C.-K."/>
            <person name="Kim J.S."/>
            <person name="Ahn B.O."/>
            <person name="Rhee S.Y."/>
            <person name="Sohng J.K."/>
        </authorList>
    </citation>
    <scope>NUCLEOTIDE SEQUENCE</scope>
    <source>
        <tissue evidence="1">Leaf</tissue>
    </source>
</reference>
<keyword evidence="2" id="KW-1185">Reference proteome</keyword>
<evidence type="ECO:0000313" key="1">
    <source>
        <dbReference type="EMBL" id="KAF7816515.1"/>
    </source>
</evidence>
<organism evidence="1 2">
    <name type="scientific">Senna tora</name>
    <dbReference type="NCBI Taxonomy" id="362788"/>
    <lineage>
        <taxon>Eukaryota</taxon>
        <taxon>Viridiplantae</taxon>
        <taxon>Streptophyta</taxon>
        <taxon>Embryophyta</taxon>
        <taxon>Tracheophyta</taxon>
        <taxon>Spermatophyta</taxon>
        <taxon>Magnoliopsida</taxon>
        <taxon>eudicotyledons</taxon>
        <taxon>Gunneridae</taxon>
        <taxon>Pentapetalae</taxon>
        <taxon>rosids</taxon>
        <taxon>fabids</taxon>
        <taxon>Fabales</taxon>
        <taxon>Fabaceae</taxon>
        <taxon>Caesalpinioideae</taxon>
        <taxon>Cassia clade</taxon>
        <taxon>Senna</taxon>
    </lineage>
</organism>